<keyword evidence="4" id="KW-0410">Iron transport</keyword>
<keyword evidence="9" id="KW-0472">Membrane</keyword>
<evidence type="ECO:0000256" key="2">
    <source>
        <dbReference type="ARBA" id="ARBA00022448"/>
    </source>
</evidence>
<evidence type="ECO:0000256" key="6">
    <source>
        <dbReference type="ARBA" id="ARBA00022840"/>
    </source>
</evidence>
<keyword evidence="8" id="KW-0406">Ion transport</keyword>
<dbReference type="SMART" id="SM00382">
    <property type="entry name" value="AAA"/>
    <property type="match status" value="1"/>
</dbReference>
<organism evidence="12 13">
    <name type="scientific">Catenulispora pinistramenti</name>
    <dbReference type="NCBI Taxonomy" id="2705254"/>
    <lineage>
        <taxon>Bacteria</taxon>
        <taxon>Bacillati</taxon>
        <taxon>Actinomycetota</taxon>
        <taxon>Actinomycetes</taxon>
        <taxon>Catenulisporales</taxon>
        <taxon>Catenulisporaceae</taxon>
        <taxon>Catenulispora</taxon>
    </lineage>
</organism>
<reference evidence="12 13" key="1">
    <citation type="submission" date="2020-02" db="EMBL/GenBank/DDBJ databases">
        <title>Acidophilic actinobacteria isolated from forest soil.</title>
        <authorList>
            <person name="Golinska P."/>
        </authorList>
    </citation>
    <scope>NUCLEOTIDE SEQUENCE [LARGE SCALE GENOMIC DNA]</scope>
    <source>
        <strain evidence="12 13">NL8</strain>
    </source>
</reference>
<dbReference type="Pfam" id="PF00005">
    <property type="entry name" value="ABC_tran"/>
    <property type="match status" value="1"/>
</dbReference>
<evidence type="ECO:0000256" key="5">
    <source>
        <dbReference type="ARBA" id="ARBA00022741"/>
    </source>
</evidence>
<keyword evidence="6 12" id="KW-0067">ATP-binding</keyword>
<evidence type="ECO:0000256" key="4">
    <source>
        <dbReference type="ARBA" id="ARBA00022496"/>
    </source>
</evidence>
<dbReference type="CDD" id="cd03214">
    <property type="entry name" value="ABC_Iron-Siderophores_B12_Hemin"/>
    <property type="match status" value="1"/>
</dbReference>
<evidence type="ECO:0000313" key="12">
    <source>
        <dbReference type="EMBL" id="MBS2548664.1"/>
    </source>
</evidence>
<evidence type="ECO:0000256" key="8">
    <source>
        <dbReference type="ARBA" id="ARBA00023065"/>
    </source>
</evidence>
<keyword evidence="5" id="KW-0547">Nucleotide-binding</keyword>
<dbReference type="EMBL" id="JAAFYZ010000053">
    <property type="protein sequence ID" value="MBS2548664.1"/>
    <property type="molecule type" value="Genomic_DNA"/>
</dbReference>
<dbReference type="PROSITE" id="PS00211">
    <property type="entry name" value="ABC_TRANSPORTER_1"/>
    <property type="match status" value="1"/>
</dbReference>
<accession>A0ABS5KRM5</accession>
<name>A0ABS5KRM5_9ACTN</name>
<dbReference type="RefSeq" id="WP_212010245.1">
    <property type="nucleotide sequence ID" value="NZ_JAAFYZ010000053.1"/>
</dbReference>
<dbReference type="InterPro" id="IPR017871">
    <property type="entry name" value="ABC_transporter-like_CS"/>
</dbReference>
<comment type="subcellular location">
    <subcellularLocation>
        <location evidence="1">Cell membrane</location>
        <topology evidence="1">Peripheral membrane protein</topology>
    </subcellularLocation>
</comment>
<dbReference type="SUPFAM" id="SSF52540">
    <property type="entry name" value="P-loop containing nucleoside triphosphate hydrolases"/>
    <property type="match status" value="1"/>
</dbReference>
<dbReference type="InterPro" id="IPR003593">
    <property type="entry name" value="AAA+_ATPase"/>
</dbReference>
<keyword evidence="7" id="KW-0408">Iron</keyword>
<evidence type="ECO:0000256" key="7">
    <source>
        <dbReference type="ARBA" id="ARBA00023004"/>
    </source>
</evidence>
<dbReference type="Proteomes" id="UP000730482">
    <property type="component" value="Unassembled WGS sequence"/>
</dbReference>
<evidence type="ECO:0000259" key="11">
    <source>
        <dbReference type="PROSITE" id="PS50893"/>
    </source>
</evidence>
<evidence type="ECO:0000256" key="10">
    <source>
        <dbReference type="SAM" id="MobiDB-lite"/>
    </source>
</evidence>
<dbReference type="Gene3D" id="3.40.50.300">
    <property type="entry name" value="P-loop containing nucleotide triphosphate hydrolases"/>
    <property type="match status" value="1"/>
</dbReference>
<dbReference type="PANTHER" id="PTHR42771:SF2">
    <property type="entry name" value="IRON(3+)-HYDROXAMATE IMPORT ATP-BINDING PROTEIN FHUC"/>
    <property type="match status" value="1"/>
</dbReference>
<comment type="caution">
    <text evidence="12">The sequence shown here is derived from an EMBL/GenBank/DDBJ whole genome shotgun (WGS) entry which is preliminary data.</text>
</comment>
<dbReference type="InterPro" id="IPR027417">
    <property type="entry name" value="P-loop_NTPase"/>
</dbReference>
<keyword evidence="13" id="KW-1185">Reference proteome</keyword>
<sequence length="300" mass="31869">MSPDTNTGTGTDTGTRAGTGTVEPEVAVDAAGRHRLSARKLTVGYQGKPVIEELDVHIPDGSFTVIVGANGCGKSTLLRTLARVLSPIRGQVFLDGEPIHALSPKQVARRLGLLPQGPVAPDGITVLDLVARGRHPHQNLLSRWSEADERAVRDAMAATDTAELADAYVDELSGGQRQRVWLAMALAQETGILLLDEPTTFLDLAHQVEVLNLCARLHAAGRTLVAVLHDLNLACRYADHLIAMRDGAIAAVGRPGEVVTPELIEDVFGLPCRVIDDPETGTPLVIPLAPNPLQQEASSS</sequence>
<feature type="region of interest" description="Disordered" evidence="10">
    <location>
        <begin position="1"/>
        <end position="21"/>
    </location>
</feature>
<dbReference type="InterPro" id="IPR051535">
    <property type="entry name" value="Siderophore_ABC-ATPase"/>
</dbReference>
<keyword evidence="2" id="KW-0813">Transport</keyword>
<gene>
    <name evidence="12" type="ORF">KGQ19_17485</name>
</gene>
<keyword evidence="3" id="KW-1003">Cell membrane</keyword>
<dbReference type="InterPro" id="IPR003439">
    <property type="entry name" value="ABC_transporter-like_ATP-bd"/>
</dbReference>
<evidence type="ECO:0000256" key="3">
    <source>
        <dbReference type="ARBA" id="ARBA00022475"/>
    </source>
</evidence>
<dbReference type="PANTHER" id="PTHR42771">
    <property type="entry name" value="IRON(3+)-HYDROXAMATE IMPORT ATP-BINDING PROTEIN FHUC"/>
    <property type="match status" value="1"/>
</dbReference>
<dbReference type="PROSITE" id="PS50893">
    <property type="entry name" value="ABC_TRANSPORTER_2"/>
    <property type="match status" value="1"/>
</dbReference>
<dbReference type="GO" id="GO:0005524">
    <property type="term" value="F:ATP binding"/>
    <property type="evidence" value="ECO:0007669"/>
    <property type="project" value="UniProtKB-KW"/>
</dbReference>
<protein>
    <submittedName>
        <fullName evidence="12">ABC transporter ATP-binding protein</fullName>
    </submittedName>
</protein>
<feature type="domain" description="ABC transporter" evidence="11">
    <location>
        <begin position="36"/>
        <end position="271"/>
    </location>
</feature>
<evidence type="ECO:0000256" key="9">
    <source>
        <dbReference type="ARBA" id="ARBA00023136"/>
    </source>
</evidence>
<proteinExistence type="predicted"/>
<evidence type="ECO:0000313" key="13">
    <source>
        <dbReference type="Proteomes" id="UP000730482"/>
    </source>
</evidence>
<evidence type="ECO:0000256" key="1">
    <source>
        <dbReference type="ARBA" id="ARBA00004202"/>
    </source>
</evidence>